<dbReference type="SMART" id="SM00448">
    <property type="entry name" value="REC"/>
    <property type="match status" value="1"/>
</dbReference>
<dbReference type="AlphaFoldDB" id="A0A7C9KYE3"/>
<dbReference type="OrthoDB" id="9782896at2"/>
<gene>
    <name evidence="6" type="ORF">F3168_13785</name>
</gene>
<reference evidence="6 7" key="1">
    <citation type="submission" date="2019-09" db="EMBL/GenBank/DDBJ databases">
        <title>Polymorphobacter sp. isolated from a lake in China.</title>
        <authorList>
            <person name="Liu Z."/>
        </authorList>
    </citation>
    <scope>NUCLEOTIDE SEQUENCE [LARGE SCALE GENOMIC DNA]</scope>
    <source>
        <strain evidence="6 7">D40P</strain>
    </source>
</reference>
<dbReference type="GO" id="GO:0003677">
    <property type="term" value="F:DNA binding"/>
    <property type="evidence" value="ECO:0007669"/>
    <property type="project" value="UniProtKB-KW"/>
</dbReference>
<sequence length="213" mass="22884">MTADETPCPPIRLLLVDDHPMLRDGIAALVDRETDMEVVGEAANGTDAIAMFEALAPDVTLMDVQMPGLSGIGAIEAIMQASPEARILVLTTYPGDAQALRAIRAGAAGYLLKNCIRKDLLDAIRSLHSGGRAMSAEVAHTLAAHSLNDHLTPRELSVLKLVAEGHPNKQIAWKLELSMDTIKAHLKSAFAKLGVDDRTHAVTIARRRGYIDP</sequence>
<keyword evidence="2" id="KW-0238">DNA-binding</keyword>
<dbReference type="SUPFAM" id="SSF52172">
    <property type="entry name" value="CheY-like"/>
    <property type="match status" value="1"/>
</dbReference>
<dbReference type="GO" id="GO:0006355">
    <property type="term" value="P:regulation of DNA-templated transcription"/>
    <property type="evidence" value="ECO:0007669"/>
    <property type="project" value="InterPro"/>
</dbReference>
<dbReference type="PROSITE" id="PS50110">
    <property type="entry name" value="RESPONSE_REGULATORY"/>
    <property type="match status" value="1"/>
</dbReference>
<organism evidence="6 7">
    <name type="scientific">Sandarakinorhabdus fusca</name>
    <dbReference type="NCBI Taxonomy" id="1439888"/>
    <lineage>
        <taxon>Bacteria</taxon>
        <taxon>Pseudomonadati</taxon>
        <taxon>Pseudomonadota</taxon>
        <taxon>Alphaproteobacteria</taxon>
        <taxon>Sphingomonadales</taxon>
        <taxon>Sphingosinicellaceae</taxon>
        <taxon>Sandarakinorhabdus</taxon>
    </lineage>
</organism>
<dbReference type="InterPro" id="IPR058245">
    <property type="entry name" value="NreC/VraR/RcsB-like_REC"/>
</dbReference>
<dbReference type="Pfam" id="PF00196">
    <property type="entry name" value="GerE"/>
    <property type="match status" value="1"/>
</dbReference>
<evidence type="ECO:0000259" key="4">
    <source>
        <dbReference type="PROSITE" id="PS50043"/>
    </source>
</evidence>
<feature type="domain" description="HTH luxR-type" evidence="4">
    <location>
        <begin position="144"/>
        <end position="209"/>
    </location>
</feature>
<evidence type="ECO:0000259" key="5">
    <source>
        <dbReference type="PROSITE" id="PS50110"/>
    </source>
</evidence>
<evidence type="ECO:0000313" key="7">
    <source>
        <dbReference type="Proteomes" id="UP000481327"/>
    </source>
</evidence>
<dbReference type="GO" id="GO:0000160">
    <property type="term" value="P:phosphorelay signal transduction system"/>
    <property type="evidence" value="ECO:0007669"/>
    <property type="project" value="InterPro"/>
</dbReference>
<evidence type="ECO:0000256" key="3">
    <source>
        <dbReference type="PROSITE-ProRule" id="PRU00169"/>
    </source>
</evidence>
<evidence type="ECO:0000313" key="6">
    <source>
        <dbReference type="EMBL" id="MQT18322.1"/>
    </source>
</evidence>
<dbReference type="Gene3D" id="3.40.50.2300">
    <property type="match status" value="1"/>
</dbReference>
<dbReference type="PRINTS" id="PR00038">
    <property type="entry name" value="HTHLUXR"/>
</dbReference>
<feature type="modified residue" description="4-aspartylphosphate" evidence="3">
    <location>
        <position position="63"/>
    </location>
</feature>
<dbReference type="InterPro" id="IPR000792">
    <property type="entry name" value="Tscrpt_reg_LuxR_C"/>
</dbReference>
<accession>A0A7C9KYE3</accession>
<dbReference type="PROSITE" id="PS50043">
    <property type="entry name" value="HTH_LUXR_2"/>
    <property type="match status" value="1"/>
</dbReference>
<keyword evidence="7" id="KW-1185">Reference proteome</keyword>
<dbReference type="CDD" id="cd17535">
    <property type="entry name" value="REC_NarL-like"/>
    <property type="match status" value="1"/>
</dbReference>
<protein>
    <submittedName>
        <fullName evidence="6">Response regulator</fullName>
    </submittedName>
</protein>
<dbReference type="PANTHER" id="PTHR43214">
    <property type="entry name" value="TWO-COMPONENT RESPONSE REGULATOR"/>
    <property type="match status" value="1"/>
</dbReference>
<evidence type="ECO:0000256" key="1">
    <source>
        <dbReference type="ARBA" id="ARBA00022553"/>
    </source>
</evidence>
<keyword evidence="1 3" id="KW-0597">Phosphoprotein</keyword>
<name>A0A7C9KYE3_9SPHN</name>
<dbReference type="EMBL" id="WIOL01000006">
    <property type="protein sequence ID" value="MQT18322.1"/>
    <property type="molecule type" value="Genomic_DNA"/>
</dbReference>
<dbReference type="PROSITE" id="PS00622">
    <property type="entry name" value="HTH_LUXR_1"/>
    <property type="match status" value="1"/>
</dbReference>
<dbReference type="SMART" id="SM00421">
    <property type="entry name" value="HTH_LUXR"/>
    <property type="match status" value="1"/>
</dbReference>
<dbReference type="InterPro" id="IPR001789">
    <property type="entry name" value="Sig_transdc_resp-reg_receiver"/>
</dbReference>
<comment type="caution">
    <text evidence="6">The sequence shown here is derived from an EMBL/GenBank/DDBJ whole genome shotgun (WGS) entry which is preliminary data.</text>
</comment>
<dbReference type="InterPro" id="IPR016032">
    <property type="entry name" value="Sig_transdc_resp-reg_C-effctor"/>
</dbReference>
<feature type="domain" description="Response regulatory" evidence="5">
    <location>
        <begin position="12"/>
        <end position="128"/>
    </location>
</feature>
<evidence type="ECO:0000256" key="2">
    <source>
        <dbReference type="ARBA" id="ARBA00023125"/>
    </source>
</evidence>
<dbReference type="InterPro" id="IPR011006">
    <property type="entry name" value="CheY-like_superfamily"/>
</dbReference>
<proteinExistence type="predicted"/>
<dbReference type="Proteomes" id="UP000481327">
    <property type="component" value="Unassembled WGS sequence"/>
</dbReference>
<dbReference type="SUPFAM" id="SSF46894">
    <property type="entry name" value="C-terminal effector domain of the bipartite response regulators"/>
    <property type="match status" value="1"/>
</dbReference>
<dbReference type="InterPro" id="IPR039420">
    <property type="entry name" value="WalR-like"/>
</dbReference>
<dbReference type="CDD" id="cd06170">
    <property type="entry name" value="LuxR_C_like"/>
    <property type="match status" value="1"/>
</dbReference>
<dbReference type="Pfam" id="PF00072">
    <property type="entry name" value="Response_reg"/>
    <property type="match status" value="1"/>
</dbReference>